<dbReference type="PANTHER" id="PTHR11360:SF238">
    <property type="entry name" value="SD10469P"/>
    <property type="match status" value="1"/>
</dbReference>
<protein>
    <recommendedName>
        <fullName evidence="3">Major facilitator superfamily (MFS) profile domain-containing protein</fullName>
    </recommendedName>
</protein>
<dbReference type="InterPro" id="IPR020846">
    <property type="entry name" value="MFS_dom"/>
</dbReference>
<feature type="transmembrane region" description="Helical" evidence="2">
    <location>
        <begin position="129"/>
        <end position="152"/>
    </location>
</feature>
<dbReference type="PROSITE" id="PS50850">
    <property type="entry name" value="MFS"/>
    <property type="match status" value="1"/>
</dbReference>
<dbReference type="InterPro" id="IPR036259">
    <property type="entry name" value="MFS_trans_sf"/>
</dbReference>
<comment type="subcellular location">
    <subcellularLocation>
        <location evidence="1">Membrane</location>
        <topology evidence="1">Multi-pass membrane protein</topology>
    </subcellularLocation>
</comment>
<dbReference type="Gene3D" id="1.20.1250.20">
    <property type="entry name" value="MFS general substrate transporter like domains"/>
    <property type="match status" value="2"/>
</dbReference>
<keyword evidence="2" id="KW-0472">Membrane</keyword>
<feature type="transmembrane region" description="Helical" evidence="2">
    <location>
        <begin position="545"/>
        <end position="568"/>
    </location>
</feature>
<keyword evidence="5" id="KW-1185">Reference proteome</keyword>
<feature type="transmembrane region" description="Helical" evidence="2">
    <location>
        <begin position="96"/>
        <end position="117"/>
    </location>
</feature>
<feature type="transmembrane region" description="Helical" evidence="2">
    <location>
        <begin position="611"/>
        <end position="631"/>
    </location>
</feature>
<feature type="transmembrane region" description="Helical" evidence="2">
    <location>
        <begin position="286"/>
        <end position="310"/>
    </location>
</feature>
<gene>
    <name evidence="4" type="ORF">LAZ67_1007028</name>
</gene>
<dbReference type="PANTHER" id="PTHR11360">
    <property type="entry name" value="MONOCARBOXYLATE TRANSPORTER"/>
    <property type="match status" value="1"/>
</dbReference>
<proteinExistence type="predicted"/>
<dbReference type="EMBL" id="CP092863">
    <property type="protein sequence ID" value="UYV61903.1"/>
    <property type="molecule type" value="Genomic_DNA"/>
</dbReference>
<feature type="transmembrane region" description="Helical" evidence="2">
    <location>
        <begin position="158"/>
        <end position="187"/>
    </location>
</feature>
<dbReference type="SUPFAM" id="SSF103473">
    <property type="entry name" value="MFS general substrate transporter"/>
    <property type="match status" value="2"/>
</dbReference>
<dbReference type="InterPro" id="IPR011701">
    <property type="entry name" value="MFS"/>
</dbReference>
<evidence type="ECO:0000313" key="4">
    <source>
        <dbReference type="EMBL" id="UYV61903.1"/>
    </source>
</evidence>
<accession>A0ABY6K201</accession>
<feature type="transmembrane region" description="Helical" evidence="2">
    <location>
        <begin position="670"/>
        <end position="690"/>
    </location>
</feature>
<feature type="transmembrane region" description="Helical" evidence="2">
    <location>
        <begin position="637"/>
        <end position="658"/>
    </location>
</feature>
<evidence type="ECO:0000313" key="5">
    <source>
        <dbReference type="Proteomes" id="UP001235939"/>
    </source>
</evidence>
<dbReference type="CDD" id="cd17352">
    <property type="entry name" value="MFS_MCT_SLC16"/>
    <property type="match status" value="1"/>
</dbReference>
<dbReference type="Pfam" id="PF07690">
    <property type="entry name" value="MFS_1"/>
    <property type="match status" value="2"/>
</dbReference>
<sequence length="744" mass="81559">MEDEQKQREDDAPVPPPDGGWGWCVVAASFMCNAIVDGVIFSFGLFLLEFTSVMGVSKATTAWIGSLQAGSYLMVGGYLLWWWVSPGVILPKLVLWWWWWCGGGGYLQVWFDILVVMGISWCGSPQAGAVVVVVGIFSFQGPIVSALANQYGCRPVTIVGSVIACIAFVLSFFATNIVHLYLTFGLLSDFNISTKIRKTQFYIIIRPNGSLIEDFHEENNTVVSPCLQHRYSVGLIAGIRFKKLPHNKCDHLNLTSRMSDAGIGFGFIYLPAIVTVGYYFERRRALATGIAVCGSGVGTFILAPLVQYLLGLYGWRGSLLVLGGLSLHCAVFGAFFRPLESAQPPPEPFNDPEAGKPLLQRIKEAREMMSKWDSDESVTNSIRKQKSSRSCSLPVNGQLIATMPNGVSTSSNCPPPSYNEVMGNELLTYLKNNHNELRTVNDETKSELILNSHQRQQIRKRASSAAANRPFYRKDIFFSGSLIRIPEYRSQQDVPQIYRKSVTKIPNEDIEELQATKTCCFVKCSPAMTYTLSQMLDFSLLTSPTFLLLGISGFLALAGVFIPFIFLVDRAVLVGIPKEQAMLLLSVIGVTNTFGRVFCGYISDKPQVSALVINNCALIMGGVATAISPFFSSYIVLVIYGGVFGFSIACFAALRSVITVELLGLERLTNAFGLLLLFQGVATMVGSPVAGLFYDSTGSYDFSFYIAGGLIAVAGIMGFGLPPVSRWEKARQRNCEEIVLEEGA</sequence>
<feature type="transmembrane region" description="Helical" evidence="2">
    <location>
        <begin position="60"/>
        <end position="84"/>
    </location>
</feature>
<reference evidence="4 5" key="1">
    <citation type="submission" date="2022-01" db="EMBL/GenBank/DDBJ databases">
        <title>A chromosomal length assembly of Cordylochernes scorpioides.</title>
        <authorList>
            <person name="Zeh D."/>
            <person name="Zeh J."/>
        </authorList>
    </citation>
    <scope>NUCLEOTIDE SEQUENCE [LARGE SCALE GENOMIC DNA]</scope>
    <source>
        <strain evidence="4">IN4F17</strain>
        <tissue evidence="4">Whole Body</tissue>
    </source>
</reference>
<name>A0ABY6K201_9ARAC</name>
<feature type="transmembrane region" description="Helical" evidence="2">
    <location>
        <begin position="580"/>
        <end position="599"/>
    </location>
</feature>
<dbReference type="InterPro" id="IPR050327">
    <property type="entry name" value="Proton-linked_MCT"/>
</dbReference>
<feature type="domain" description="Major facilitator superfamily (MFS) profile" evidence="3">
    <location>
        <begin position="545"/>
        <end position="744"/>
    </location>
</feature>
<feature type="transmembrane region" description="Helical" evidence="2">
    <location>
        <begin position="261"/>
        <end position="280"/>
    </location>
</feature>
<organism evidence="4 5">
    <name type="scientific">Cordylochernes scorpioides</name>
    <dbReference type="NCBI Taxonomy" id="51811"/>
    <lineage>
        <taxon>Eukaryota</taxon>
        <taxon>Metazoa</taxon>
        <taxon>Ecdysozoa</taxon>
        <taxon>Arthropoda</taxon>
        <taxon>Chelicerata</taxon>
        <taxon>Arachnida</taxon>
        <taxon>Pseudoscorpiones</taxon>
        <taxon>Cheliferoidea</taxon>
        <taxon>Chernetidae</taxon>
        <taxon>Cordylochernes</taxon>
    </lineage>
</organism>
<evidence type="ECO:0000259" key="3">
    <source>
        <dbReference type="PROSITE" id="PS50850"/>
    </source>
</evidence>
<feature type="transmembrane region" description="Helical" evidence="2">
    <location>
        <begin position="20"/>
        <end position="48"/>
    </location>
</feature>
<keyword evidence="2" id="KW-1133">Transmembrane helix</keyword>
<evidence type="ECO:0000256" key="1">
    <source>
        <dbReference type="ARBA" id="ARBA00004141"/>
    </source>
</evidence>
<feature type="transmembrane region" description="Helical" evidence="2">
    <location>
        <begin position="702"/>
        <end position="724"/>
    </location>
</feature>
<dbReference type="Proteomes" id="UP001235939">
    <property type="component" value="Chromosome 01"/>
</dbReference>
<keyword evidence="2" id="KW-0812">Transmembrane</keyword>
<evidence type="ECO:0000256" key="2">
    <source>
        <dbReference type="SAM" id="Phobius"/>
    </source>
</evidence>